<dbReference type="GO" id="GO:2000749">
    <property type="term" value="P:positive regulation of rDNA heterochromatin formation"/>
    <property type="evidence" value="ECO:0007669"/>
    <property type="project" value="EnsemblFungi"/>
</dbReference>
<keyword evidence="9" id="KW-1185">Reference proteome</keyword>
<dbReference type="SUPFAM" id="SSF54534">
    <property type="entry name" value="FKBP-like"/>
    <property type="match status" value="1"/>
</dbReference>
<dbReference type="EC" id="5.2.1.8" evidence="5"/>
<dbReference type="HOGENOM" id="CLU_090028_0_0_1"/>
<dbReference type="Gene3D" id="2.20.70.10">
    <property type="match status" value="1"/>
</dbReference>
<dbReference type="Gene3D" id="3.10.50.40">
    <property type="match status" value="1"/>
</dbReference>
<dbReference type="GO" id="GO:0005634">
    <property type="term" value="C:nucleus"/>
    <property type="evidence" value="ECO:0007669"/>
    <property type="project" value="TreeGrafter"/>
</dbReference>
<dbReference type="KEGG" id="kng:KNAG_0M01310"/>
<dbReference type="PANTHER" id="PTHR10657">
    <property type="entry name" value="PEPTIDYL-PROLYL CIS-TRANS ISOMERASE"/>
    <property type="match status" value="1"/>
</dbReference>
<feature type="compositionally biased region" description="Basic and acidic residues" evidence="6">
    <location>
        <begin position="117"/>
        <end position="126"/>
    </location>
</feature>
<dbReference type="GO" id="GO:0045899">
    <property type="term" value="P:positive regulation of RNA polymerase II transcription preinitiation complex assembly"/>
    <property type="evidence" value="ECO:0007669"/>
    <property type="project" value="EnsemblFungi"/>
</dbReference>
<gene>
    <name evidence="8" type="primary">KNAG0M01310</name>
    <name evidence="8" type="ordered locus">KNAG_0M01310</name>
</gene>
<keyword evidence="3 4" id="KW-0413">Isomerase</keyword>
<sequence length="187" mass="21073">MVETTAQESKTGLPDGWTVKYSKSKKRAYFLYTEASGEHRSQWDAPEGTDREALEAYLRDHPVRVHCWHILVKHAGSRRPASHRSAKITLSKEDALKEIEQLQARLQGEAEAESDADPEKKRDKDSFGSIAQERSDCSSYKRRGDLGWFGRGEMQPSFERAAFALAPGQISGIVETDSGWHLIKRVA</sequence>
<dbReference type="Proteomes" id="UP000006310">
    <property type="component" value="Chromosome 13"/>
</dbReference>
<evidence type="ECO:0000256" key="2">
    <source>
        <dbReference type="ARBA" id="ARBA00023110"/>
    </source>
</evidence>
<feature type="region of interest" description="Disordered" evidence="6">
    <location>
        <begin position="106"/>
        <end position="138"/>
    </location>
</feature>
<dbReference type="InterPro" id="IPR000297">
    <property type="entry name" value="PPIase_PpiC"/>
</dbReference>
<reference evidence="8 9" key="1">
    <citation type="journal article" date="2011" name="Proc. Natl. Acad. Sci. U.S.A.">
        <title>Evolutionary erosion of yeast sex chromosomes by mating-type switching accidents.</title>
        <authorList>
            <person name="Gordon J.L."/>
            <person name="Armisen D."/>
            <person name="Proux-Wera E."/>
            <person name="Oheigeartaigh S.S."/>
            <person name="Byrne K.P."/>
            <person name="Wolfe K.H."/>
        </authorList>
    </citation>
    <scope>NUCLEOTIDE SEQUENCE [LARGE SCALE GENOMIC DNA]</scope>
    <source>
        <strain evidence="9">ATCC MYA-139 / BCRC 22969 / CBS 8797 / CCRC 22969 / KCTC 17520 / NBRC 10181 / NCYC 3082</strain>
    </source>
</reference>
<dbReference type="GO" id="GO:2000059">
    <property type="term" value="P:negative regulation of ubiquitin-dependent protein catabolic process"/>
    <property type="evidence" value="ECO:0007669"/>
    <property type="project" value="EnsemblFungi"/>
</dbReference>
<dbReference type="RefSeq" id="XP_022467228.1">
    <property type="nucleotide sequence ID" value="XM_022610987.1"/>
</dbReference>
<evidence type="ECO:0000259" key="7">
    <source>
        <dbReference type="PROSITE" id="PS50198"/>
    </source>
</evidence>
<protein>
    <recommendedName>
        <fullName evidence="5">Peptidyl-prolyl cis-trans isomerase</fullName>
        <ecNumber evidence="5">5.2.1.8</ecNumber>
    </recommendedName>
</protein>
<dbReference type="InterPro" id="IPR046357">
    <property type="entry name" value="PPIase_dom_sf"/>
</dbReference>
<evidence type="ECO:0000256" key="4">
    <source>
        <dbReference type="PROSITE-ProRule" id="PRU00278"/>
    </source>
</evidence>
<dbReference type="GO" id="GO:0000993">
    <property type="term" value="F:RNA polymerase II complex binding"/>
    <property type="evidence" value="ECO:0007669"/>
    <property type="project" value="EnsemblFungi"/>
</dbReference>
<evidence type="ECO:0000256" key="1">
    <source>
        <dbReference type="ARBA" id="ARBA00000971"/>
    </source>
</evidence>
<evidence type="ECO:0000256" key="6">
    <source>
        <dbReference type="SAM" id="MobiDB-lite"/>
    </source>
</evidence>
<dbReference type="FunFam" id="3.10.50.40:FF:000026">
    <property type="entry name" value="Peptidyl-prolyl cis-trans isomerase"/>
    <property type="match status" value="1"/>
</dbReference>
<dbReference type="GO" id="GO:0005829">
    <property type="term" value="C:cytosol"/>
    <property type="evidence" value="ECO:0007669"/>
    <property type="project" value="TreeGrafter"/>
</dbReference>
<dbReference type="PROSITE" id="PS50198">
    <property type="entry name" value="PPIC_PPIASE_2"/>
    <property type="match status" value="1"/>
</dbReference>
<evidence type="ECO:0000313" key="8">
    <source>
        <dbReference type="EMBL" id="CCK72984.1"/>
    </source>
</evidence>
<name>J7SAS6_HUIN7</name>
<comment type="catalytic activity">
    <reaction evidence="1 5">
        <text>[protein]-peptidylproline (omega=180) = [protein]-peptidylproline (omega=0)</text>
        <dbReference type="Rhea" id="RHEA:16237"/>
        <dbReference type="Rhea" id="RHEA-COMP:10747"/>
        <dbReference type="Rhea" id="RHEA-COMP:10748"/>
        <dbReference type="ChEBI" id="CHEBI:83833"/>
        <dbReference type="ChEBI" id="CHEBI:83834"/>
        <dbReference type="EC" id="5.2.1.8"/>
    </reaction>
</comment>
<evidence type="ECO:0000256" key="3">
    <source>
        <dbReference type="ARBA" id="ARBA00023235"/>
    </source>
</evidence>
<accession>J7SAS6</accession>
<reference evidence="9" key="2">
    <citation type="submission" date="2012-08" db="EMBL/GenBank/DDBJ databases">
        <title>Genome sequence of Kazachstania naganishii.</title>
        <authorList>
            <person name="Gordon J.L."/>
            <person name="Armisen D."/>
            <person name="Proux-Wera E."/>
            <person name="OhEigeartaigh S.S."/>
            <person name="Byrne K.P."/>
            <person name="Wolfe K.H."/>
        </authorList>
    </citation>
    <scope>NUCLEOTIDE SEQUENCE [LARGE SCALE GENOMIC DNA]</scope>
    <source>
        <strain evidence="9">ATCC MYA-139 / BCRC 22969 / CBS 8797 / CCRC 22969 / KCTC 17520 / NBRC 10181 / NCYC 3082</strain>
    </source>
</reference>
<dbReference type="OrthoDB" id="2530521at2759"/>
<dbReference type="STRING" id="1071383.J7SAS6"/>
<dbReference type="OMA" id="WEMRTSR"/>
<organism evidence="8 9">
    <name type="scientific">Huiozyma naganishii (strain ATCC MYA-139 / BCRC 22969 / CBS 8797 / KCTC 17520 / NBRC 10181 / NCYC 3082 / Yp74L-3)</name>
    <name type="common">Yeast</name>
    <name type="synonym">Kazachstania naganishii</name>
    <dbReference type="NCBI Taxonomy" id="1071383"/>
    <lineage>
        <taxon>Eukaryota</taxon>
        <taxon>Fungi</taxon>
        <taxon>Dikarya</taxon>
        <taxon>Ascomycota</taxon>
        <taxon>Saccharomycotina</taxon>
        <taxon>Saccharomycetes</taxon>
        <taxon>Saccharomycetales</taxon>
        <taxon>Saccharomycetaceae</taxon>
        <taxon>Huiozyma</taxon>
    </lineage>
</organism>
<dbReference type="GeneID" id="34528764"/>
<dbReference type="Pfam" id="PF00639">
    <property type="entry name" value="Rotamase"/>
    <property type="match status" value="1"/>
</dbReference>
<dbReference type="EMBL" id="HE978326">
    <property type="protein sequence ID" value="CCK72984.1"/>
    <property type="molecule type" value="Genomic_DNA"/>
</dbReference>
<dbReference type="PANTHER" id="PTHR10657:SF4">
    <property type="entry name" value="PEPTIDYL-PROLYL CIS-TRANS ISOMERASE-RELATED"/>
    <property type="match status" value="1"/>
</dbReference>
<keyword evidence="2 4" id="KW-0697">Rotamase</keyword>
<dbReference type="GO" id="GO:0000122">
    <property type="term" value="P:negative regulation of transcription by RNA polymerase II"/>
    <property type="evidence" value="ECO:0007669"/>
    <property type="project" value="EnsemblFungi"/>
</dbReference>
<proteinExistence type="predicted"/>
<dbReference type="eggNOG" id="KOG3259">
    <property type="taxonomic scope" value="Eukaryota"/>
</dbReference>
<feature type="domain" description="PpiC" evidence="7">
    <location>
        <begin position="62"/>
        <end position="187"/>
    </location>
</feature>
<dbReference type="GO" id="GO:0006369">
    <property type="term" value="P:termination of RNA polymerase II transcription"/>
    <property type="evidence" value="ECO:0007669"/>
    <property type="project" value="EnsemblFungi"/>
</dbReference>
<dbReference type="GO" id="GO:0003755">
    <property type="term" value="F:peptidyl-prolyl cis-trans isomerase activity"/>
    <property type="evidence" value="ECO:0007669"/>
    <property type="project" value="UniProtKB-UniRule"/>
</dbReference>
<evidence type="ECO:0000256" key="5">
    <source>
        <dbReference type="RuleBase" id="RU363014"/>
    </source>
</evidence>
<dbReference type="InterPro" id="IPR051370">
    <property type="entry name" value="PPIase_Pin1"/>
</dbReference>
<evidence type="ECO:0000313" key="9">
    <source>
        <dbReference type="Proteomes" id="UP000006310"/>
    </source>
</evidence>
<dbReference type="AlphaFoldDB" id="J7SAS6"/>